<accession>A0A075G851</accession>
<protein>
    <submittedName>
        <fullName evidence="1">Uncharacterized protein</fullName>
    </submittedName>
</protein>
<reference evidence="1" key="1">
    <citation type="journal article" date="2014" name="Genome Biol. Evol.">
        <title>Pangenome evidence for extensive interdomain horizontal transfer affecting lineage core and shell genes in uncultured planktonic thaumarchaeota and euryarchaeota.</title>
        <authorList>
            <person name="Deschamps P."/>
            <person name="Zivanovic Y."/>
            <person name="Moreira D."/>
            <person name="Rodriguez-Valera F."/>
            <person name="Lopez-Garcia P."/>
        </authorList>
    </citation>
    <scope>NUCLEOTIDE SEQUENCE</scope>
</reference>
<dbReference type="AlphaFoldDB" id="A0A075G851"/>
<dbReference type="EMBL" id="KF900584">
    <property type="protein sequence ID" value="AIF00201.1"/>
    <property type="molecule type" value="Genomic_DNA"/>
</dbReference>
<proteinExistence type="predicted"/>
<sequence>MKAELMEYLESKSDIIAESFDDARQDYIDMLMPLWDTHLGANNAIEEWHSGNVGNRRLTHLSEYVTIHLAMLVPEYLRSERVAKLVPEEIKDQVPNIYHKFILSNSTGIPFPLLMPIDLEEDGTVNEIHELISESPIDSEKAILTEWGSPAILALKEEGVILPDELDELVRLPDSLA</sequence>
<name>A0A075G851_9EURY</name>
<organism evidence="1">
    <name type="scientific">uncultured marine group II/III euryarchaeote KM3_12_E09</name>
    <dbReference type="NCBI Taxonomy" id="1457860"/>
    <lineage>
        <taxon>Archaea</taxon>
        <taxon>Methanobacteriati</taxon>
        <taxon>Methanobacteriota</taxon>
        <taxon>environmental samples</taxon>
    </lineage>
</organism>
<evidence type="ECO:0000313" key="1">
    <source>
        <dbReference type="EMBL" id="AIF00201.1"/>
    </source>
</evidence>